<dbReference type="PANTHER" id="PTHR43009">
    <property type="entry name" value="HOMOGENTISATE SOLANESYLTRANSFERASE, CHLOROPLASTIC"/>
    <property type="match status" value="1"/>
</dbReference>
<gene>
    <name evidence="8" type="ORF">Fmac_027496</name>
</gene>
<dbReference type="InterPro" id="IPR044878">
    <property type="entry name" value="UbiA_sf"/>
</dbReference>
<reference evidence="8 9" key="1">
    <citation type="submission" date="2024-08" db="EMBL/GenBank/DDBJ databases">
        <title>Insights into the chromosomal genome structure of Flemingia macrophylla.</title>
        <authorList>
            <person name="Ding Y."/>
            <person name="Zhao Y."/>
            <person name="Bi W."/>
            <person name="Wu M."/>
            <person name="Zhao G."/>
            <person name="Gong Y."/>
            <person name="Li W."/>
            <person name="Zhang P."/>
        </authorList>
    </citation>
    <scope>NUCLEOTIDE SEQUENCE [LARGE SCALE GENOMIC DNA]</scope>
    <source>
        <strain evidence="8">DYQJB</strain>
        <tissue evidence="8">Leaf</tissue>
    </source>
</reference>
<evidence type="ECO:0000256" key="3">
    <source>
        <dbReference type="ARBA" id="ARBA00022679"/>
    </source>
</evidence>
<keyword evidence="6 7" id="KW-0472">Membrane</keyword>
<dbReference type="Gene3D" id="1.10.357.140">
    <property type="entry name" value="UbiA prenyltransferase"/>
    <property type="match status" value="1"/>
</dbReference>
<evidence type="ECO:0000313" key="9">
    <source>
        <dbReference type="Proteomes" id="UP001603857"/>
    </source>
</evidence>
<dbReference type="GO" id="GO:0016740">
    <property type="term" value="F:transferase activity"/>
    <property type="evidence" value="ECO:0007669"/>
    <property type="project" value="UniProtKB-KW"/>
</dbReference>
<feature type="transmembrane region" description="Helical" evidence="7">
    <location>
        <begin position="248"/>
        <end position="268"/>
    </location>
</feature>
<feature type="transmembrane region" description="Helical" evidence="7">
    <location>
        <begin position="217"/>
        <end position="236"/>
    </location>
</feature>
<accession>A0ABD1LI13</accession>
<comment type="similarity">
    <text evidence="2">Belongs to the UbiA prenyltransferase family.</text>
</comment>
<evidence type="ECO:0000256" key="7">
    <source>
        <dbReference type="SAM" id="Phobius"/>
    </source>
</evidence>
<evidence type="ECO:0000256" key="1">
    <source>
        <dbReference type="ARBA" id="ARBA00004508"/>
    </source>
</evidence>
<comment type="caution">
    <text evidence="8">The sequence shown here is derived from an EMBL/GenBank/DDBJ whole genome shotgun (WGS) entry which is preliminary data.</text>
</comment>
<keyword evidence="9" id="KW-1185">Reference proteome</keyword>
<dbReference type="Proteomes" id="UP001603857">
    <property type="component" value="Unassembled WGS sequence"/>
</dbReference>
<dbReference type="GO" id="GO:0031969">
    <property type="term" value="C:chloroplast membrane"/>
    <property type="evidence" value="ECO:0007669"/>
    <property type="project" value="UniProtKB-SubCell"/>
</dbReference>
<evidence type="ECO:0000313" key="8">
    <source>
        <dbReference type="EMBL" id="KAL2323117.1"/>
    </source>
</evidence>
<dbReference type="Gene3D" id="1.20.120.1780">
    <property type="entry name" value="UbiA prenyltransferase"/>
    <property type="match status" value="1"/>
</dbReference>
<keyword evidence="4 7" id="KW-0812">Transmembrane</keyword>
<evidence type="ECO:0000256" key="5">
    <source>
        <dbReference type="ARBA" id="ARBA00022989"/>
    </source>
</evidence>
<keyword evidence="3" id="KW-0808">Transferase</keyword>
<feature type="transmembrane region" description="Helical" evidence="7">
    <location>
        <begin position="327"/>
        <end position="348"/>
    </location>
</feature>
<evidence type="ECO:0000256" key="2">
    <source>
        <dbReference type="ARBA" id="ARBA00005985"/>
    </source>
</evidence>
<dbReference type="PANTHER" id="PTHR43009:SF6">
    <property type="entry name" value="HOMOGENTISATE PHYTYLTRANSFERASE 1, CHLOROPLASTIC"/>
    <property type="match status" value="1"/>
</dbReference>
<evidence type="ECO:0000256" key="4">
    <source>
        <dbReference type="ARBA" id="ARBA00022692"/>
    </source>
</evidence>
<sequence length="407" mass="45931">MESISVLSSPNARSLTTGGNICHNNHYSISSIYNAGSFVSKAHKRNFQIEYKPLRLQQEAGLNHHLKGIEGGHTYNNRRHVVNFAPAPSYDSESYASNPKSILESSKNFLLNVYAFCYPYTMIARTLGTISASLLAVQHVSDISPRFFIGILQVLVPHFFMDLYVNGINQVFDIEIDKINKPYLPLASGKLSYTTGVTIVATSAIVSFWLSGIIGSWPLFWSLAICSTLWSGYSINLPLLRWKRFPKLVATFMFASWAYIFPITFYLHMQTFVFRRPANFPRSLIFSIAFLSFFAIGIALSKDIPDVEGDVKHGIHSFSARLGQKRAFWICVFFFEMAFGVGVLTSLVSSSSLWMKFVSGLGHIILGSILWNHTKNIDLTNPDSTRSFYMQIWNLMYVAYLLLPLAR</sequence>
<feature type="transmembrane region" description="Helical" evidence="7">
    <location>
        <begin position="388"/>
        <end position="406"/>
    </location>
</feature>
<protein>
    <recommendedName>
        <fullName evidence="10">Glycinol 4-dimethylallyltransferase</fullName>
    </recommendedName>
</protein>
<evidence type="ECO:0000256" key="6">
    <source>
        <dbReference type="ARBA" id="ARBA00023136"/>
    </source>
</evidence>
<organism evidence="8 9">
    <name type="scientific">Flemingia macrophylla</name>
    <dbReference type="NCBI Taxonomy" id="520843"/>
    <lineage>
        <taxon>Eukaryota</taxon>
        <taxon>Viridiplantae</taxon>
        <taxon>Streptophyta</taxon>
        <taxon>Embryophyta</taxon>
        <taxon>Tracheophyta</taxon>
        <taxon>Spermatophyta</taxon>
        <taxon>Magnoliopsida</taxon>
        <taxon>eudicotyledons</taxon>
        <taxon>Gunneridae</taxon>
        <taxon>Pentapetalae</taxon>
        <taxon>rosids</taxon>
        <taxon>fabids</taxon>
        <taxon>Fabales</taxon>
        <taxon>Fabaceae</taxon>
        <taxon>Papilionoideae</taxon>
        <taxon>50 kb inversion clade</taxon>
        <taxon>NPAAA clade</taxon>
        <taxon>indigoferoid/millettioid clade</taxon>
        <taxon>Phaseoleae</taxon>
        <taxon>Flemingia</taxon>
    </lineage>
</organism>
<dbReference type="AlphaFoldDB" id="A0ABD1LI13"/>
<name>A0ABD1LI13_9FABA</name>
<dbReference type="EMBL" id="JBGMDY010000009">
    <property type="protein sequence ID" value="KAL2323117.1"/>
    <property type="molecule type" value="Genomic_DNA"/>
</dbReference>
<keyword evidence="5 7" id="KW-1133">Transmembrane helix</keyword>
<dbReference type="Pfam" id="PF01040">
    <property type="entry name" value="UbiA"/>
    <property type="match status" value="1"/>
</dbReference>
<comment type="subcellular location">
    <subcellularLocation>
        <location evidence="1">Plastid</location>
        <location evidence="1">Chloroplast membrane</location>
        <topology evidence="1">Multi-pass membrane protein</topology>
    </subcellularLocation>
</comment>
<feature type="transmembrane region" description="Helical" evidence="7">
    <location>
        <begin position="191"/>
        <end position="211"/>
    </location>
</feature>
<evidence type="ECO:0008006" key="10">
    <source>
        <dbReference type="Google" id="ProtNLM"/>
    </source>
</evidence>
<feature type="transmembrane region" description="Helical" evidence="7">
    <location>
        <begin position="280"/>
        <end position="300"/>
    </location>
</feature>
<dbReference type="InterPro" id="IPR000537">
    <property type="entry name" value="UbiA_prenyltransferase"/>
</dbReference>
<proteinExistence type="inferred from homology"/>